<feature type="compositionally biased region" description="Polar residues" evidence="1">
    <location>
        <begin position="138"/>
        <end position="147"/>
    </location>
</feature>
<dbReference type="Proteomes" id="UP001652628">
    <property type="component" value="Chromosome X"/>
</dbReference>
<dbReference type="GeneID" id="136117369"/>
<proteinExistence type="predicted"/>
<protein>
    <submittedName>
        <fullName evidence="3">Uncharacterized protein</fullName>
    </submittedName>
</protein>
<reference evidence="3" key="1">
    <citation type="submission" date="2025-08" db="UniProtKB">
        <authorList>
            <consortium name="RefSeq"/>
        </authorList>
    </citation>
    <scope>IDENTIFICATION</scope>
</reference>
<keyword evidence="2" id="KW-1185">Reference proteome</keyword>
<organism evidence="2 3">
    <name type="scientific">Drosophila suzukii</name>
    <name type="common">Spotted-wing drosophila fruit fly</name>
    <dbReference type="NCBI Taxonomy" id="28584"/>
    <lineage>
        <taxon>Eukaryota</taxon>
        <taxon>Metazoa</taxon>
        <taxon>Ecdysozoa</taxon>
        <taxon>Arthropoda</taxon>
        <taxon>Hexapoda</taxon>
        <taxon>Insecta</taxon>
        <taxon>Pterygota</taxon>
        <taxon>Neoptera</taxon>
        <taxon>Endopterygota</taxon>
        <taxon>Diptera</taxon>
        <taxon>Brachycera</taxon>
        <taxon>Muscomorpha</taxon>
        <taxon>Ephydroidea</taxon>
        <taxon>Drosophilidae</taxon>
        <taxon>Drosophila</taxon>
        <taxon>Sophophora</taxon>
    </lineage>
</organism>
<gene>
    <name evidence="3" type="primary">LOC136117369</name>
</gene>
<evidence type="ECO:0000256" key="1">
    <source>
        <dbReference type="SAM" id="MobiDB-lite"/>
    </source>
</evidence>
<sequence>MVAFYGEYPLLASLDRILNTLCRSGSSSLASAQLHHCGCTTTSLRYTERDRLILTPAQPHPHPHPHTHPHSHQARQRRQVRLHVNSPSSDQSATTPVGQGHRPLPAMKTLSSFISEHPEELVAATSLATEDKDPLRTSPASNGQQTTKWKSLRAVMAYYCSLRRIKRNVATPTNPVFSVPPCVLAFC</sequence>
<evidence type="ECO:0000313" key="3">
    <source>
        <dbReference type="RefSeq" id="XP_070853340.1"/>
    </source>
</evidence>
<name>A0ABM4TTQ7_DROSZ</name>
<dbReference type="RefSeq" id="XP_070853340.1">
    <property type="nucleotide sequence ID" value="XM_070997239.1"/>
</dbReference>
<feature type="region of interest" description="Disordered" evidence="1">
    <location>
        <begin position="126"/>
        <end position="147"/>
    </location>
</feature>
<feature type="compositionally biased region" description="Basic residues" evidence="1">
    <location>
        <begin position="61"/>
        <end position="81"/>
    </location>
</feature>
<feature type="region of interest" description="Disordered" evidence="1">
    <location>
        <begin position="55"/>
        <end position="104"/>
    </location>
</feature>
<feature type="compositionally biased region" description="Polar residues" evidence="1">
    <location>
        <begin position="85"/>
        <end position="97"/>
    </location>
</feature>
<accession>A0ABM4TTQ7</accession>
<evidence type="ECO:0000313" key="2">
    <source>
        <dbReference type="Proteomes" id="UP001652628"/>
    </source>
</evidence>